<dbReference type="PROSITE" id="PS51184">
    <property type="entry name" value="JMJC"/>
    <property type="match status" value="1"/>
</dbReference>
<gene>
    <name evidence="5" type="ORF">ACFPZJ_05465</name>
</gene>
<evidence type="ECO:0000313" key="6">
    <source>
        <dbReference type="Proteomes" id="UP001596154"/>
    </source>
</evidence>
<dbReference type="RefSeq" id="WP_381017971.1">
    <property type="nucleotide sequence ID" value="NZ_JBHSNY010000002.1"/>
</dbReference>
<protein>
    <submittedName>
        <fullName evidence="5">HEXXH motif-containing putative peptide modification protein</fullName>
    </submittedName>
</protein>
<dbReference type="PANTHER" id="PTHR13096">
    <property type="entry name" value="MINA53 MYC INDUCED NUCLEAR ANTIGEN"/>
    <property type="match status" value="1"/>
</dbReference>
<keyword evidence="6" id="KW-1185">Reference proteome</keyword>
<accession>A0ABW0ULL7</accession>
<dbReference type="InterPro" id="IPR026337">
    <property type="entry name" value="AKG_HExxH"/>
</dbReference>
<dbReference type="InterPro" id="IPR003347">
    <property type="entry name" value="JmjC_dom"/>
</dbReference>
<evidence type="ECO:0000256" key="3">
    <source>
        <dbReference type="ARBA" id="ARBA00023004"/>
    </source>
</evidence>
<evidence type="ECO:0000256" key="2">
    <source>
        <dbReference type="ARBA" id="ARBA00022723"/>
    </source>
</evidence>
<dbReference type="Proteomes" id="UP001596154">
    <property type="component" value="Unassembled WGS sequence"/>
</dbReference>
<name>A0ABW0ULL7_9ACTN</name>
<organism evidence="5 6">
    <name type="scientific">Streptomyces bullii</name>
    <dbReference type="NCBI Taxonomy" id="349910"/>
    <lineage>
        <taxon>Bacteria</taxon>
        <taxon>Bacillati</taxon>
        <taxon>Actinomycetota</taxon>
        <taxon>Actinomycetes</taxon>
        <taxon>Kitasatosporales</taxon>
        <taxon>Streptomycetaceae</taxon>
        <taxon>Streptomyces</taxon>
    </lineage>
</organism>
<dbReference type="Gene3D" id="2.60.120.650">
    <property type="entry name" value="Cupin"/>
    <property type="match status" value="1"/>
</dbReference>
<dbReference type="Pfam" id="PF08007">
    <property type="entry name" value="JmjC_2"/>
    <property type="match status" value="1"/>
</dbReference>
<comment type="cofactor">
    <cofactor evidence="1">
        <name>Fe(2+)</name>
        <dbReference type="ChEBI" id="CHEBI:29033"/>
    </cofactor>
</comment>
<evidence type="ECO:0000259" key="4">
    <source>
        <dbReference type="PROSITE" id="PS51184"/>
    </source>
</evidence>
<proteinExistence type="predicted"/>
<keyword evidence="2" id="KW-0479">Metal-binding</keyword>
<evidence type="ECO:0000256" key="1">
    <source>
        <dbReference type="ARBA" id="ARBA00001954"/>
    </source>
</evidence>
<dbReference type="SMART" id="SM00558">
    <property type="entry name" value="JmjC"/>
    <property type="match status" value="1"/>
</dbReference>
<dbReference type="NCBIfam" id="TIGR04267">
    <property type="entry name" value="mod_HExxH"/>
    <property type="match status" value="1"/>
</dbReference>
<reference evidence="6" key="1">
    <citation type="journal article" date="2019" name="Int. J. Syst. Evol. Microbiol.">
        <title>The Global Catalogue of Microorganisms (GCM) 10K type strain sequencing project: providing services to taxonomists for standard genome sequencing and annotation.</title>
        <authorList>
            <consortium name="The Broad Institute Genomics Platform"/>
            <consortium name="The Broad Institute Genome Sequencing Center for Infectious Disease"/>
            <person name="Wu L."/>
            <person name="Ma J."/>
        </authorList>
    </citation>
    <scope>NUCLEOTIDE SEQUENCE [LARGE SCALE GENOMIC DNA]</scope>
    <source>
        <strain evidence="6">CGMCC 4.7248</strain>
    </source>
</reference>
<dbReference type="InterPro" id="IPR039994">
    <property type="entry name" value="NO66-like"/>
</dbReference>
<feature type="domain" description="JmjC" evidence="4">
    <location>
        <begin position="60"/>
        <end position="217"/>
    </location>
</feature>
<dbReference type="SUPFAM" id="SSF51197">
    <property type="entry name" value="Clavaminate synthase-like"/>
    <property type="match status" value="1"/>
</dbReference>
<dbReference type="PANTHER" id="PTHR13096:SF8">
    <property type="entry name" value="RIBOSOMAL OXYGENASE 1"/>
    <property type="match status" value="1"/>
</dbReference>
<comment type="caution">
    <text evidence="5">The sequence shown here is derived from an EMBL/GenBank/DDBJ whole genome shotgun (WGS) entry which is preliminary data.</text>
</comment>
<evidence type="ECO:0000313" key="5">
    <source>
        <dbReference type="EMBL" id="MFC5633249.1"/>
    </source>
</evidence>
<keyword evidence="3" id="KW-0408">Iron</keyword>
<dbReference type="EMBL" id="JBHSNY010000002">
    <property type="protein sequence ID" value="MFC5633249.1"/>
    <property type="molecule type" value="Genomic_DNA"/>
</dbReference>
<sequence length="689" mass="74562">MSATAAERPERLAVLDEEFFDARWRRAPVVFRGAAETFLAPAPGREEVRALATATTGVQTDGRSIWFLEALREGLPGVAGLCAAAREKFDWDDVWCDVFLTEGTSSIGSHIDNSDNFTIQLEGSKRWRLAPPDTLDPEQRRLRMLGEPGVGDAPMPQDGLPEDGLEFTLGPGDVLYIPLLWRHWGVSEGDSLSASLVVNARTVWQALHRTLSAELRHEESWHRPLPVGPGAGESRKARLAEAVTALGSSGALERTRRKAEGEVAMRAARGPVDRLDIDMTTVKRFIASAPEPPVDGFVLPGGPPDSAAPLNALLARKNLRDLLKLVLRRFALAAGEPERELYQACARALTASSGPAQEALLTGPDITSWIAVAKQGPGDLPVARQEDPLAHWLAFFLLPELAACAGTVPVPEIRVPADRDGGLAVPRLGRAVTARSATGTWSLHLAADGAVIARDGGGTTVSLSEDGPGAGALGRVLDGPWIVPSPSRWLDQHLPPTEVLPSVGPADVARFHDEFTEAAELLRAVWPEAWDEARLCVERLLPMPWAGLRPHNYSIHAFRGQIVSSPRPALMAAQTLVHETGHNRMSTLIDLMPLCANPDDRAISPVVNADRPLTAVFHGCYSFAREIHLTSLLIDKGVPEVPTTDIRGYLAHRTEIVRDAWALLHERALLEPVGAAILAEVERILDRLA</sequence>